<keyword evidence="3" id="KW-1185">Reference proteome</keyword>
<dbReference type="EMBL" id="MU151343">
    <property type="protein sequence ID" value="KAF9444863.1"/>
    <property type="molecule type" value="Genomic_DNA"/>
</dbReference>
<dbReference type="Proteomes" id="UP000807342">
    <property type="component" value="Unassembled WGS sequence"/>
</dbReference>
<dbReference type="AlphaFoldDB" id="A0A9P6C0Z2"/>
<feature type="compositionally biased region" description="Pro residues" evidence="1">
    <location>
        <begin position="142"/>
        <end position="153"/>
    </location>
</feature>
<feature type="compositionally biased region" description="Low complexity" evidence="1">
    <location>
        <begin position="38"/>
        <end position="50"/>
    </location>
</feature>
<protein>
    <submittedName>
        <fullName evidence="2">Uncharacterized protein</fullName>
    </submittedName>
</protein>
<evidence type="ECO:0000256" key="1">
    <source>
        <dbReference type="SAM" id="MobiDB-lite"/>
    </source>
</evidence>
<feature type="region of interest" description="Disordered" evidence="1">
    <location>
        <begin position="142"/>
        <end position="183"/>
    </location>
</feature>
<proteinExistence type="predicted"/>
<name>A0A9P6C0Z2_9AGAR</name>
<organism evidence="2 3">
    <name type="scientific">Macrolepiota fuliginosa MF-IS2</name>
    <dbReference type="NCBI Taxonomy" id="1400762"/>
    <lineage>
        <taxon>Eukaryota</taxon>
        <taxon>Fungi</taxon>
        <taxon>Dikarya</taxon>
        <taxon>Basidiomycota</taxon>
        <taxon>Agaricomycotina</taxon>
        <taxon>Agaricomycetes</taxon>
        <taxon>Agaricomycetidae</taxon>
        <taxon>Agaricales</taxon>
        <taxon>Agaricineae</taxon>
        <taxon>Agaricaceae</taxon>
        <taxon>Macrolepiota</taxon>
    </lineage>
</organism>
<comment type="caution">
    <text evidence="2">The sequence shown here is derived from an EMBL/GenBank/DDBJ whole genome shotgun (WGS) entry which is preliminary data.</text>
</comment>
<accession>A0A9P6C0Z2</accession>
<feature type="compositionally biased region" description="Polar residues" evidence="1">
    <location>
        <begin position="73"/>
        <end position="98"/>
    </location>
</feature>
<gene>
    <name evidence="2" type="ORF">P691DRAFT_806601</name>
</gene>
<feature type="region of interest" description="Disordered" evidence="1">
    <location>
        <begin position="1"/>
        <end position="121"/>
    </location>
</feature>
<feature type="compositionally biased region" description="Polar residues" evidence="1">
    <location>
        <begin position="12"/>
        <end position="24"/>
    </location>
</feature>
<feature type="compositionally biased region" description="Basic residues" evidence="1">
    <location>
        <begin position="173"/>
        <end position="183"/>
    </location>
</feature>
<sequence>MAQEMRAPPSFGESNYQPHWQQAPPQNPASMPHYPPASSRNTNTYTTSSYGPSMSQPLSTGNAWESSLPAAMPQQSTGMSAYPQTEPHSYPDGQSNLADSLVESPLQEQPPGSPMMRVPYQTAQGPVSPVVNSVQPPVAPVPIQPAPSIPEPPAMASGAGGGTGVNHAAEGKPKKKTKWPRVKRLLLFMKKERGETL</sequence>
<evidence type="ECO:0000313" key="3">
    <source>
        <dbReference type="Proteomes" id="UP000807342"/>
    </source>
</evidence>
<evidence type="ECO:0000313" key="2">
    <source>
        <dbReference type="EMBL" id="KAF9444863.1"/>
    </source>
</evidence>
<reference evidence="2" key="1">
    <citation type="submission" date="2020-11" db="EMBL/GenBank/DDBJ databases">
        <authorList>
            <consortium name="DOE Joint Genome Institute"/>
            <person name="Ahrendt S."/>
            <person name="Riley R."/>
            <person name="Andreopoulos W."/>
            <person name="Labutti K."/>
            <person name="Pangilinan J."/>
            <person name="Ruiz-Duenas F.J."/>
            <person name="Barrasa J.M."/>
            <person name="Sanchez-Garcia M."/>
            <person name="Camarero S."/>
            <person name="Miyauchi S."/>
            <person name="Serrano A."/>
            <person name="Linde D."/>
            <person name="Babiker R."/>
            <person name="Drula E."/>
            <person name="Ayuso-Fernandez I."/>
            <person name="Pacheco R."/>
            <person name="Padilla G."/>
            <person name="Ferreira P."/>
            <person name="Barriuso J."/>
            <person name="Kellner H."/>
            <person name="Castanera R."/>
            <person name="Alfaro M."/>
            <person name="Ramirez L."/>
            <person name="Pisabarro A.G."/>
            <person name="Kuo A."/>
            <person name="Tritt A."/>
            <person name="Lipzen A."/>
            <person name="He G."/>
            <person name="Yan M."/>
            <person name="Ng V."/>
            <person name="Cullen D."/>
            <person name="Martin F."/>
            <person name="Rosso M.-N."/>
            <person name="Henrissat B."/>
            <person name="Hibbett D."/>
            <person name="Martinez A.T."/>
            <person name="Grigoriev I.V."/>
        </authorList>
    </citation>
    <scope>NUCLEOTIDE SEQUENCE</scope>
    <source>
        <strain evidence="2">MF-IS2</strain>
    </source>
</reference>
<feature type="compositionally biased region" description="Polar residues" evidence="1">
    <location>
        <begin position="51"/>
        <end position="65"/>
    </location>
</feature>